<protein>
    <submittedName>
        <fullName evidence="2">Uncharacterized protein</fullName>
    </submittedName>
</protein>
<evidence type="ECO:0000313" key="3">
    <source>
        <dbReference type="Proteomes" id="UP001141552"/>
    </source>
</evidence>
<dbReference type="InterPro" id="IPR050898">
    <property type="entry name" value="Plant_acyltransferase"/>
</dbReference>
<reference evidence="2" key="2">
    <citation type="journal article" date="2023" name="Plants (Basel)">
        <title>Annotation of the Turnera subulata (Passifloraceae) Draft Genome Reveals the S-Locus Evolved after the Divergence of Turneroideae from Passifloroideae in a Stepwise Manner.</title>
        <authorList>
            <person name="Henning P.M."/>
            <person name="Roalson E.H."/>
            <person name="Mir W."/>
            <person name="McCubbin A.G."/>
            <person name="Shore J.S."/>
        </authorList>
    </citation>
    <scope>NUCLEOTIDE SEQUENCE</scope>
    <source>
        <strain evidence="2">F60SS</strain>
    </source>
</reference>
<dbReference type="AlphaFoldDB" id="A0A9Q0F1R3"/>
<evidence type="ECO:0000256" key="1">
    <source>
        <dbReference type="ARBA" id="ARBA00009861"/>
    </source>
</evidence>
<organism evidence="2 3">
    <name type="scientific">Turnera subulata</name>
    <dbReference type="NCBI Taxonomy" id="218843"/>
    <lineage>
        <taxon>Eukaryota</taxon>
        <taxon>Viridiplantae</taxon>
        <taxon>Streptophyta</taxon>
        <taxon>Embryophyta</taxon>
        <taxon>Tracheophyta</taxon>
        <taxon>Spermatophyta</taxon>
        <taxon>Magnoliopsida</taxon>
        <taxon>eudicotyledons</taxon>
        <taxon>Gunneridae</taxon>
        <taxon>Pentapetalae</taxon>
        <taxon>rosids</taxon>
        <taxon>fabids</taxon>
        <taxon>Malpighiales</taxon>
        <taxon>Passifloraceae</taxon>
        <taxon>Turnera</taxon>
    </lineage>
</organism>
<gene>
    <name evidence="2" type="ORF">Tsubulata_032427</name>
</gene>
<dbReference type="Proteomes" id="UP001141552">
    <property type="component" value="Unassembled WGS sequence"/>
</dbReference>
<evidence type="ECO:0000313" key="2">
    <source>
        <dbReference type="EMBL" id="KAJ4823406.1"/>
    </source>
</evidence>
<accession>A0A9Q0F1R3</accession>
<dbReference type="OrthoDB" id="671439at2759"/>
<dbReference type="Pfam" id="PF02458">
    <property type="entry name" value="Transferase"/>
    <property type="match status" value="2"/>
</dbReference>
<feature type="non-terminal residue" evidence="2">
    <location>
        <position position="1"/>
    </location>
</feature>
<name>A0A9Q0F1R3_9ROSI</name>
<sequence length="242" mass="26707">KIYGDMYLDDPGSDFLDRLVPDPGPEQAGQAVFTLGAAIHHALCAGTGATQFFNAVAELARGAGRISIEPVWDRAGLLGPRDPPRVEGGVVREYLGLEKGLNRTVVGEAVIECFHVKDEWVDRFKKMLVQGSGSSYTTFEALGAFIWRNKQINCYVIIPYFSFNGPYQLHAGLKPSRVPGDEMVKFAYSINIRKLVKPPLPTGYWGNGCVPMYAQVSAKELMEQPIWKTAQLIKQSKGNARD</sequence>
<dbReference type="InterPro" id="IPR023213">
    <property type="entry name" value="CAT-like_dom_sf"/>
</dbReference>
<dbReference type="PANTHER" id="PTHR31147">
    <property type="entry name" value="ACYL TRANSFERASE 4"/>
    <property type="match status" value="1"/>
</dbReference>
<proteinExistence type="inferred from homology"/>
<keyword evidence="3" id="KW-1185">Reference proteome</keyword>
<comment type="caution">
    <text evidence="2">The sequence shown here is derived from an EMBL/GenBank/DDBJ whole genome shotgun (WGS) entry which is preliminary data.</text>
</comment>
<dbReference type="PANTHER" id="PTHR31147:SF33">
    <property type="entry name" value="N-HYDROXYCINNAMOYL_BENZOYLTRANSFERASE, PUTATIVE-RELATED"/>
    <property type="match status" value="1"/>
</dbReference>
<comment type="similarity">
    <text evidence="1">Belongs to the plant acyltransferase family.</text>
</comment>
<dbReference type="EMBL" id="JAKUCV010007462">
    <property type="protein sequence ID" value="KAJ4823406.1"/>
    <property type="molecule type" value="Genomic_DNA"/>
</dbReference>
<feature type="non-terminal residue" evidence="2">
    <location>
        <position position="242"/>
    </location>
</feature>
<dbReference type="Gene3D" id="3.30.559.10">
    <property type="entry name" value="Chloramphenicol acetyltransferase-like domain"/>
    <property type="match status" value="2"/>
</dbReference>
<reference evidence="2" key="1">
    <citation type="submission" date="2022-02" db="EMBL/GenBank/DDBJ databases">
        <authorList>
            <person name="Henning P.M."/>
            <person name="McCubbin A.G."/>
            <person name="Shore J.S."/>
        </authorList>
    </citation>
    <scope>NUCLEOTIDE SEQUENCE</scope>
    <source>
        <strain evidence="2">F60SS</strain>
        <tissue evidence="2">Leaves</tissue>
    </source>
</reference>